<dbReference type="Pfam" id="PF00660">
    <property type="entry name" value="SRP1_TIP1"/>
    <property type="match status" value="1"/>
</dbReference>
<dbReference type="AlphaFoldDB" id="A0A1Q2YL85"/>
<reference evidence="3 4" key="1">
    <citation type="submission" date="2016-08" db="EMBL/GenBank/DDBJ databases">
        <title>Whole genome shotgun sequence of Pichia membranifaciens KS47-1.</title>
        <authorList>
            <person name="Konishi M."/>
            <person name="Ishida M."/>
            <person name="Arakawa T."/>
            <person name="Kato Y."/>
            <person name="Horiuchi J."/>
        </authorList>
    </citation>
    <scope>NUCLEOTIDE SEQUENCE [LARGE SCALE GENOMIC DNA]</scope>
    <source>
        <strain evidence="3 4">KS47-1</strain>
    </source>
</reference>
<evidence type="ECO:0000313" key="4">
    <source>
        <dbReference type="Proteomes" id="UP000186136"/>
    </source>
</evidence>
<feature type="region of interest" description="Disordered" evidence="1">
    <location>
        <begin position="105"/>
        <end position="189"/>
    </location>
</feature>
<dbReference type="Proteomes" id="UP000186136">
    <property type="component" value="Unassembled WGS sequence"/>
</dbReference>
<dbReference type="InterPro" id="IPR000992">
    <property type="entry name" value="SRP1_TIP1"/>
</dbReference>
<keyword evidence="2" id="KW-0732">Signal</keyword>
<dbReference type="OrthoDB" id="4069694at2759"/>
<organism evidence="3 4">
    <name type="scientific">Pichia membranifaciens</name>
    <dbReference type="NCBI Taxonomy" id="4926"/>
    <lineage>
        <taxon>Eukaryota</taxon>
        <taxon>Fungi</taxon>
        <taxon>Dikarya</taxon>
        <taxon>Ascomycota</taxon>
        <taxon>Saccharomycotina</taxon>
        <taxon>Pichiomycetes</taxon>
        <taxon>Pichiales</taxon>
        <taxon>Pichiaceae</taxon>
        <taxon>Pichia</taxon>
    </lineage>
</organism>
<name>A0A1Q2YL85_9ASCO</name>
<feature type="signal peptide" evidence="2">
    <location>
        <begin position="1"/>
        <end position="20"/>
    </location>
</feature>
<evidence type="ECO:0000256" key="1">
    <source>
        <dbReference type="SAM" id="MobiDB-lite"/>
    </source>
</evidence>
<sequence length="215" mass="21014">MQLSHSVLISVASLIASTQAEELLVALNSDIQSNVNQYLSFVQEHTTANVGPLLSLYQQAQTYTDDSYTTLVDSSELASISSFATQLPWYSSRIAPELAADASTAPASNSARTSAAPSSGASSSVAPSSSAPASSTAASSTAASSHAGHSSHTAKSSGAAKASDSASASASASASEESSSSSSSSTSTSTAGAVANAYAAPGAGLALALGAIALL</sequence>
<comment type="caution">
    <text evidence="3">The sequence shown here is derived from an EMBL/GenBank/DDBJ whole genome shotgun (WGS) entry which is preliminary data.</text>
</comment>
<gene>
    <name evidence="3" type="ORF">PMKS-003815</name>
</gene>
<proteinExistence type="predicted"/>
<evidence type="ECO:0008006" key="5">
    <source>
        <dbReference type="Google" id="ProtNLM"/>
    </source>
</evidence>
<dbReference type="EMBL" id="BDGI01000171">
    <property type="protein sequence ID" value="GAV30305.1"/>
    <property type="molecule type" value="Genomic_DNA"/>
</dbReference>
<evidence type="ECO:0000256" key="2">
    <source>
        <dbReference type="SAM" id="SignalP"/>
    </source>
</evidence>
<feature type="chain" id="PRO_5012953177" description="Temperature shock-inducible protein 1" evidence="2">
    <location>
        <begin position="21"/>
        <end position="215"/>
    </location>
</feature>
<protein>
    <recommendedName>
        <fullName evidence="5">Temperature shock-inducible protein 1</fullName>
    </recommendedName>
</protein>
<accession>A0A1Q2YL85</accession>
<evidence type="ECO:0000313" key="3">
    <source>
        <dbReference type="EMBL" id="GAV30305.1"/>
    </source>
</evidence>
<feature type="compositionally biased region" description="Low complexity" evidence="1">
    <location>
        <begin position="110"/>
        <end position="189"/>
    </location>
</feature>
<keyword evidence="4" id="KW-1185">Reference proteome</keyword>